<feature type="compositionally biased region" description="Basic and acidic residues" evidence="1">
    <location>
        <begin position="183"/>
        <end position="194"/>
    </location>
</feature>
<organism evidence="2 3">
    <name type="scientific">Letharia lupina</name>
    <dbReference type="NCBI Taxonomy" id="560253"/>
    <lineage>
        <taxon>Eukaryota</taxon>
        <taxon>Fungi</taxon>
        <taxon>Dikarya</taxon>
        <taxon>Ascomycota</taxon>
        <taxon>Pezizomycotina</taxon>
        <taxon>Lecanoromycetes</taxon>
        <taxon>OSLEUM clade</taxon>
        <taxon>Lecanoromycetidae</taxon>
        <taxon>Lecanorales</taxon>
        <taxon>Lecanorineae</taxon>
        <taxon>Parmeliaceae</taxon>
        <taxon>Letharia</taxon>
    </lineage>
</organism>
<feature type="compositionally biased region" description="Acidic residues" evidence="1">
    <location>
        <begin position="32"/>
        <end position="46"/>
    </location>
</feature>
<proteinExistence type="predicted"/>
<feature type="compositionally biased region" description="Polar residues" evidence="1">
    <location>
        <begin position="49"/>
        <end position="58"/>
    </location>
</feature>
<feature type="compositionally biased region" description="Acidic residues" evidence="1">
    <location>
        <begin position="206"/>
        <end position="215"/>
    </location>
</feature>
<feature type="compositionally biased region" description="Polar residues" evidence="1">
    <location>
        <begin position="141"/>
        <end position="154"/>
    </location>
</feature>
<keyword evidence="3" id="KW-1185">Reference proteome</keyword>
<dbReference type="PANTHER" id="PTHR42084:SF1">
    <property type="entry name" value="SERINE_THREONINE-PROTEIN KINASE PPK6"/>
    <property type="match status" value="1"/>
</dbReference>
<dbReference type="RefSeq" id="XP_037152053.1">
    <property type="nucleotide sequence ID" value="XM_037291691.1"/>
</dbReference>
<evidence type="ECO:0000313" key="2">
    <source>
        <dbReference type="EMBL" id="KAF6222707.1"/>
    </source>
</evidence>
<gene>
    <name evidence="2" type="ORF">HO133_000754</name>
</gene>
<dbReference type="EMBL" id="JACCJB010000011">
    <property type="protein sequence ID" value="KAF6222707.1"/>
    <property type="molecule type" value="Genomic_DNA"/>
</dbReference>
<feature type="compositionally biased region" description="Polar residues" evidence="1">
    <location>
        <begin position="167"/>
        <end position="176"/>
    </location>
</feature>
<reference evidence="2 3" key="1">
    <citation type="journal article" date="2020" name="Genomics">
        <title>Complete, high-quality genomes from long-read metagenomic sequencing of two wolf lichen thalli reveals enigmatic genome architecture.</title>
        <authorList>
            <person name="McKenzie S.K."/>
            <person name="Walston R.F."/>
            <person name="Allen J.L."/>
        </authorList>
    </citation>
    <scope>NUCLEOTIDE SEQUENCE [LARGE SCALE GENOMIC DNA]</scope>
    <source>
        <strain evidence="2">WasteWater1</strain>
    </source>
</reference>
<evidence type="ECO:0000313" key="3">
    <source>
        <dbReference type="Proteomes" id="UP000593566"/>
    </source>
</evidence>
<dbReference type="PANTHER" id="PTHR42084">
    <property type="entry name" value="YALI0E26631P"/>
    <property type="match status" value="1"/>
</dbReference>
<sequence>MSSDLQKEFGYPEVNPWRGAASQSPANKASADEDDFGDFEDPENEENVTHTPRNSSPPYHTVRYPVGSEWSGTQRLSMDQEYLQSFIHSSTTEVQEVPSNHDDWGDFSQQSVMFDADMEATRQKQEADRTSVDQRRRLEAPTNTQLHPKTSTKAFTPPSPIPAITGANISQRSQGSGKARHQSSTDDSKRRVETTKATNLEHPTIDDEPWVDFEAAEAAKSGPKPSNGPISRGFGATEASNLGPPPSNIPPPSILLSAIATIFGSLATNLKKSTSYQPLDQPSTLSQLRALLSTLRAAARILAGRKLRWKRDNLLSQSMKIGPAHSGKAGGMKLAGVDKAESRREDQEAAEALQVWKQQAGPLRSMIATANGQMSEIERFKIPEIADNMLIRQGKPSEGIVTAPKCCFLCGIKRDERVVKVDFDVEDSFGEWWVEHWGHFDCVAFWENLKAFLQQR</sequence>
<feature type="region of interest" description="Disordered" evidence="1">
    <location>
        <begin position="1"/>
        <end position="66"/>
    </location>
</feature>
<comment type="caution">
    <text evidence="2">The sequence shown here is derived from an EMBL/GenBank/DDBJ whole genome shotgun (WGS) entry which is preliminary data.</text>
</comment>
<name>A0A8H6CFS6_9LECA</name>
<dbReference type="Proteomes" id="UP000593566">
    <property type="component" value="Unassembled WGS sequence"/>
</dbReference>
<evidence type="ECO:0000256" key="1">
    <source>
        <dbReference type="SAM" id="MobiDB-lite"/>
    </source>
</evidence>
<protein>
    <submittedName>
        <fullName evidence="2">Uncharacterized protein</fullName>
    </submittedName>
</protein>
<feature type="compositionally biased region" description="Basic and acidic residues" evidence="1">
    <location>
        <begin position="119"/>
        <end position="139"/>
    </location>
</feature>
<feature type="region of interest" description="Disordered" evidence="1">
    <location>
        <begin position="118"/>
        <end position="248"/>
    </location>
</feature>
<dbReference type="GeneID" id="59329172"/>
<dbReference type="AlphaFoldDB" id="A0A8H6CFS6"/>
<accession>A0A8H6CFS6</accession>